<evidence type="ECO:0000256" key="5">
    <source>
        <dbReference type="ARBA" id="ARBA00022827"/>
    </source>
</evidence>
<dbReference type="EMBL" id="LAJX01000276">
    <property type="protein sequence ID" value="KJV05202.1"/>
    <property type="molecule type" value="Genomic_DNA"/>
</dbReference>
<organism evidence="8 9">
    <name type="scientific">Methylocucumis oryzae</name>
    <dbReference type="NCBI Taxonomy" id="1632867"/>
    <lineage>
        <taxon>Bacteria</taxon>
        <taxon>Pseudomonadati</taxon>
        <taxon>Pseudomonadota</taxon>
        <taxon>Gammaproteobacteria</taxon>
        <taxon>Methylococcales</taxon>
        <taxon>Methylococcaceae</taxon>
        <taxon>Methylocucumis</taxon>
    </lineage>
</organism>
<dbReference type="InterPro" id="IPR025700">
    <property type="entry name" value="Lys/Orn_oxygenase"/>
</dbReference>
<protein>
    <submittedName>
        <fullName evidence="8">Ornithine monooxygenase</fullName>
    </submittedName>
</protein>
<comment type="similarity">
    <text evidence="3">Belongs to the lysine N(6)-hydroxylase/L-ornithine N(5)-oxygenase family.</text>
</comment>
<dbReference type="SUPFAM" id="SSF51905">
    <property type="entry name" value="FAD/NAD(P)-binding domain"/>
    <property type="match status" value="2"/>
</dbReference>
<sequence length="446" mass="50274">MNKILDLAGIGIGPFNLSLAALLAPLSNQRSLFFERRSEFSWHPGMMLPDTQMQTSYLKDLVTPIDPTNPCSFLAYLVKQGRFYRFINADFARVPRLEFANYLRWAAEQLPNLRFNSDIQDITFDHNRFTLKIAGTPSDVHSQNLVIGTGMTPYVPNWAKPSLGSACLHSHHYAVSDLQVTGKRVAIIGGGQSGAEIFLDLMSGARGQAADITWISRRPGLDPLDETAFTNEYFTPDYLRQFHELPPARKQPIIAAHKLTGDGVSPATLQALSRYLYTQDFLETQPTHYRILPNREVYIMERSHNAFHLYMRNGFNNENEDSLADVVVFATGYHYVLPTCLATLKARMDLDDEGFPKLNQHYQVPWDGPSEHRIYMQNAGRNSHGVADAQLSLAAWRSAMIINDLFGLAIYPVDPKPAPVQWANHNSLKPTPFFESAEYKQPSIAK</sequence>
<evidence type="ECO:0000256" key="6">
    <source>
        <dbReference type="ARBA" id="ARBA00022857"/>
    </source>
</evidence>
<evidence type="ECO:0000256" key="4">
    <source>
        <dbReference type="ARBA" id="ARBA00022630"/>
    </source>
</evidence>
<keyword evidence="9" id="KW-1185">Reference proteome</keyword>
<dbReference type="AlphaFoldDB" id="A0A0F3IEV1"/>
<evidence type="ECO:0000256" key="3">
    <source>
        <dbReference type="ARBA" id="ARBA00007588"/>
    </source>
</evidence>
<comment type="cofactor">
    <cofactor evidence="1">
        <name>FAD</name>
        <dbReference type="ChEBI" id="CHEBI:57692"/>
    </cofactor>
</comment>
<gene>
    <name evidence="8" type="ORF">VZ94_19940</name>
</gene>
<dbReference type="GO" id="GO:0004497">
    <property type="term" value="F:monooxygenase activity"/>
    <property type="evidence" value="ECO:0007669"/>
    <property type="project" value="UniProtKB-KW"/>
</dbReference>
<dbReference type="OrthoDB" id="7527071at2"/>
<comment type="caution">
    <text evidence="8">The sequence shown here is derived from an EMBL/GenBank/DDBJ whole genome shotgun (WGS) entry which is preliminary data.</text>
</comment>
<dbReference type="PANTHER" id="PTHR42802">
    <property type="entry name" value="MONOOXYGENASE"/>
    <property type="match status" value="1"/>
</dbReference>
<dbReference type="InterPro" id="IPR036188">
    <property type="entry name" value="FAD/NAD-bd_sf"/>
</dbReference>
<keyword evidence="7" id="KW-0560">Oxidoreductase</keyword>
<name>A0A0F3IEV1_9GAMM</name>
<keyword evidence="4" id="KW-0285">Flavoprotein</keyword>
<reference evidence="9" key="1">
    <citation type="submission" date="2015-03" db="EMBL/GenBank/DDBJ databases">
        <title>Draft genome sequence of a novel methanotroph (Sn10-6) isolated from flooded ricefield rhizosphere in India.</title>
        <authorList>
            <person name="Pandit P.S."/>
            <person name="Pore S.D."/>
            <person name="Arora P."/>
            <person name="Kapse N.G."/>
            <person name="Dhakephalkar P.K."/>
            <person name="Rahalkar M.C."/>
        </authorList>
    </citation>
    <scope>NUCLEOTIDE SEQUENCE [LARGE SCALE GENOMIC DNA]</scope>
    <source>
        <strain evidence="9">Sn10-6</strain>
    </source>
</reference>
<comment type="pathway">
    <text evidence="2">Siderophore biosynthesis.</text>
</comment>
<dbReference type="PANTHER" id="PTHR42802:SF1">
    <property type="entry name" value="L-ORNITHINE N(5)-MONOOXYGENASE"/>
    <property type="match status" value="1"/>
</dbReference>
<dbReference type="Pfam" id="PF13434">
    <property type="entry name" value="Lys_Orn_oxgnase"/>
    <property type="match status" value="1"/>
</dbReference>
<evidence type="ECO:0000256" key="2">
    <source>
        <dbReference type="ARBA" id="ARBA00004924"/>
    </source>
</evidence>
<accession>A0A0F3IEV1</accession>
<dbReference type="PRINTS" id="PR00368">
    <property type="entry name" value="FADPNR"/>
</dbReference>
<proteinExistence type="inferred from homology"/>
<keyword evidence="5" id="KW-0274">FAD</keyword>
<dbReference type="PATRIC" id="fig|1632867.3.peg.3352"/>
<evidence type="ECO:0000313" key="8">
    <source>
        <dbReference type="EMBL" id="KJV05202.1"/>
    </source>
</evidence>
<evidence type="ECO:0000313" key="9">
    <source>
        <dbReference type="Proteomes" id="UP000033684"/>
    </source>
</evidence>
<dbReference type="Gene3D" id="3.50.50.60">
    <property type="entry name" value="FAD/NAD(P)-binding domain"/>
    <property type="match status" value="1"/>
</dbReference>
<keyword evidence="8" id="KW-0503">Monooxygenase</keyword>
<evidence type="ECO:0000256" key="1">
    <source>
        <dbReference type="ARBA" id="ARBA00001974"/>
    </source>
</evidence>
<keyword evidence="6" id="KW-0521">NADP</keyword>
<dbReference type="Proteomes" id="UP000033684">
    <property type="component" value="Unassembled WGS sequence"/>
</dbReference>
<dbReference type="RefSeq" id="WP_045780568.1">
    <property type="nucleotide sequence ID" value="NZ_LAJX01000276.1"/>
</dbReference>
<reference evidence="8 9" key="2">
    <citation type="journal article" date="2016" name="Microb. Ecol.">
        <title>Genome Characteristics of a Novel Type I Methanotroph (Sn10-6) Isolated from a Flooded Indian Rice Field.</title>
        <authorList>
            <person name="Rahalkar M.C."/>
            <person name="Pandit P.S."/>
            <person name="Dhakephalkar P.K."/>
            <person name="Pore S."/>
            <person name="Arora P."/>
            <person name="Kapse N."/>
        </authorList>
    </citation>
    <scope>NUCLEOTIDE SEQUENCE [LARGE SCALE GENOMIC DNA]</scope>
    <source>
        <strain evidence="8 9">Sn10-6</strain>
    </source>
</reference>
<evidence type="ECO:0000256" key="7">
    <source>
        <dbReference type="ARBA" id="ARBA00023002"/>
    </source>
</evidence>